<keyword evidence="2" id="KW-0378">Hydrolase</keyword>
<keyword evidence="5" id="KW-0121">Carboxypeptidase</keyword>
<reference evidence="5 6" key="1">
    <citation type="submission" date="2015-09" db="EMBL/GenBank/DDBJ databases">
        <title>Draft Genome Sequence of Bradyrhizobium manausense Strain BR 3351T, a Novel Symbiotic Nitrogen-Fixing Alphaproteobacterium Isolated from Brazilian Amazon Rain Forest.</title>
        <authorList>
            <person name="De Araujo J.L."/>
            <person name="Zilli J.E."/>
        </authorList>
    </citation>
    <scope>NUCLEOTIDE SEQUENCE [LARGE SCALE GENOMIC DNA]</scope>
    <source>
        <strain evidence="5 6">BR3351</strain>
    </source>
</reference>
<keyword evidence="6" id="KW-1185">Reference proteome</keyword>
<name>A0A0R3DSS1_9BRAD</name>
<evidence type="ECO:0000256" key="2">
    <source>
        <dbReference type="ARBA" id="ARBA00022801"/>
    </source>
</evidence>
<keyword evidence="5" id="KW-0645">Protease</keyword>
<proteinExistence type="predicted"/>
<evidence type="ECO:0000313" key="5">
    <source>
        <dbReference type="EMBL" id="KRQ12792.1"/>
    </source>
</evidence>
<dbReference type="SUPFAM" id="SSF53187">
    <property type="entry name" value="Zn-dependent exopeptidases"/>
    <property type="match status" value="1"/>
</dbReference>
<dbReference type="Proteomes" id="UP000051936">
    <property type="component" value="Unassembled WGS sequence"/>
</dbReference>
<dbReference type="SUPFAM" id="SSF55031">
    <property type="entry name" value="Bacterial exopeptidase dimerisation domain"/>
    <property type="match status" value="1"/>
</dbReference>
<sequence length="373" mass="39701">MPNQTQSTEAESLLAGLRRWVEIETPTGDVDNMARLLDVVATDFVQLGASLERIPGTDGMGDHLLVRLPWGRGPGILSVSHLDTVCPPGSVAMRRDGDRFHGPGIADMKAGGFLAFKAAQHIAGLVHQPHLPLTLLYTSDEEIGSPTSRRIIERLARESRYALIAEPARKDEVITFRRGRAKYRLDVEGREAHAGSAHASGRSAISELARQVVQLDKLTDYSTGTTVNVGEVGGGTARNVVAGRAFCTIDVRFSSAEAGRLVDETILSTGPIGSDVTVTASGEIEKPCLERTAGGLELFSLAKSIAREQDIDLVETSSGGGSDGNFTSAVGTPTLDGLGAIGNEWHSPNEYVVVSALPRRAELLRRMITALGS</sequence>
<comment type="caution">
    <text evidence="5">The sequence shown here is derived from an EMBL/GenBank/DDBJ whole genome shotgun (WGS) entry which is preliminary data.</text>
</comment>
<dbReference type="Pfam" id="PF01546">
    <property type="entry name" value="Peptidase_M20"/>
    <property type="match status" value="1"/>
</dbReference>
<dbReference type="AlphaFoldDB" id="A0A0R3DSS1"/>
<evidence type="ECO:0000256" key="1">
    <source>
        <dbReference type="ARBA" id="ARBA00022723"/>
    </source>
</evidence>
<dbReference type="EMBL" id="LJYG01000062">
    <property type="protein sequence ID" value="KRQ12792.1"/>
    <property type="molecule type" value="Genomic_DNA"/>
</dbReference>
<accession>A0A0R3DSS1</accession>
<keyword evidence="1" id="KW-0479">Metal-binding</keyword>
<dbReference type="Gene3D" id="3.30.70.360">
    <property type="match status" value="1"/>
</dbReference>
<dbReference type="InterPro" id="IPR011650">
    <property type="entry name" value="Peptidase_M20_dimer"/>
</dbReference>
<feature type="active site" description="Proton acceptor" evidence="3">
    <location>
        <position position="141"/>
    </location>
</feature>
<dbReference type="STRING" id="989370.AOQ71_16375"/>
<feature type="domain" description="Peptidase M20 dimerisation" evidence="4">
    <location>
        <begin position="177"/>
        <end position="259"/>
    </location>
</feature>
<dbReference type="PANTHER" id="PTHR43808:SF9">
    <property type="entry name" value="BLL0789 PROTEIN"/>
    <property type="match status" value="1"/>
</dbReference>
<dbReference type="OrthoDB" id="9776600at2"/>
<dbReference type="Pfam" id="PF07687">
    <property type="entry name" value="M20_dimer"/>
    <property type="match status" value="1"/>
</dbReference>
<dbReference type="GO" id="GO:0046872">
    <property type="term" value="F:metal ion binding"/>
    <property type="evidence" value="ECO:0007669"/>
    <property type="project" value="UniProtKB-KW"/>
</dbReference>
<evidence type="ECO:0000259" key="4">
    <source>
        <dbReference type="Pfam" id="PF07687"/>
    </source>
</evidence>
<organism evidence="5 6">
    <name type="scientific">Bradyrhizobium manausense</name>
    <dbReference type="NCBI Taxonomy" id="989370"/>
    <lineage>
        <taxon>Bacteria</taxon>
        <taxon>Pseudomonadati</taxon>
        <taxon>Pseudomonadota</taxon>
        <taxon>Alphaproteobacteria</taxon>
        <taxon>Hyphomicrobiales</taxon>
        <taxon>Nitrobacteraceae</taxon>
        <taxon>Bradyrhizobium</taxon>
    </lineage>
</organism>
<gene>
    <name evidence="5" type="ORF">AOQ71_16375</name>
</gene>
<evidence type="ECO:0000313" key="6">
    <source>
        <dbReference type="Proteomes" id="UP000051936"/>
    </source>
</evidence>
<dbReference type="InterPro" id="IPR050072">
    <property type="entry name" value="Peptidase_M20A"/>
</dbReference>
<evidence type="ECO:0000256" key="3">
    <source>
        <dbReference type="PIRSR" id="PIRSR037238-1"/>
    </source>
</evidence>
<dbReference type="InterPro" id="IPR002933">
    <property type="entry name" value="Peptidase_M20"/>
</dbReference>
<dbReference type="CDD" id="cd03885">
    <property type="entry name" value="M20_CPDG2"/>
    <property type="match status" value="1"/>
</dbReference>
<protein>
    <submittedName>
        <fullName evidence="5">Carboxypeptidase</fullName>
    </submittedName>
</protein>
<dbReference type="PIRSF" id="PIRSF037238">
    <property type="entry name" value="Carboxypeptidase_G2"/>
    <property type="match status" value="1"/>
</dbReference>
<dbReference type="PANTHER" id="PTHR43808">
    <property type="entry name" value="ACETYLORNITHINE DEACETYLASE"/>
    <property type="match status" value="1"/>
</dbReference>
<dbReference type="GO" id="GO:0004180">
    <property type="term" value="F:carboxypeptidase activity"/>
    <property type="evidence" value="ECO:0007669"/>
    <property type="project" value="UniProtKB-KW"/>
</dbReference>
<feature type="active site" evidence="3">
    <location>
        <position position="83"/>
    </location>
</feature>
<dbReference type="InterPro" id="IPR036264">
    <property type="entry name" value="Bact_exopeptidase_dim_dom"/>
</dbReference>
<dbReference type="InterPro" id="IPR017150">
    <property type="entry name" value="Pept_M20_glutamate_carboxypep"/>
</dbReference>
<dbReference type="Gene3D" id="3.40.630.10">
    <property type="entry name" value="Zn peptidases"/>
    <property type="match status" value="1"/>
</dbReference>